<feature type="signal peptide" evidence="2">
    <location>
        <begin position="1"/>
        <end position="22"/>
    </location>
</feature>
<evidence type="ECO:0000313" key="4">
    <source>
        <dbReference type="Proteomes" id="UP001347796"/>
    </source>
</evidence>
<proteinExistence type="predicted"/>
<evidence type="ECO:0000313" key="3">
    <source>
        <dbReference type="EMBL" id="KAK6174002.1"/>
    </source>
</evidence>
<feature type="region of interest" description="Disordered" evidence="1">
    <location>
        <begin position="277"/>
        <end position="338"/>
    </location>
</feature>
<feature type="chain" id="PRO_5042909191" evidence="2">
    <location>
        <begin position="23"/>
        <end position="338"/>
    </location>
</feature>
<reference evidence="3 4" key="1">
    <citation type="submission" date="2024-01" db="EMBL/GenBank/DDBJ databases">
        <title>The genome of the rayed Mediterranean limpet Patella caerulea (Linnaeus, 1758).</title>
        <authorList>
            <person name="Anh-Thu Weber A."/>
            <person name="Halstead-Nussloch G."/>
        </authorList>
    </citation>
    <scope>NUCLEOTIDE SEQUENCE [LARGE SCALE GENOMIC DNA]</scope>
    <source>
        <strain evidence="3">AATW-2023a</strain>
        <tissue evidence="3">Whole specimen</tissue>
    </source>
</reference>
<evidence type="ECO:0000256" key="2">
    <source>
        <dbReference type="SAM" id="SignalP"/>
    </source>
</evidence>
<protein>
    <submittedName>
        <fullName evidence="3">Uncharacterized protein</fullName>
    </submittedName>
</protein>
<organism evidence="3 4">
    <name type="scientific">Patella caerulea</name>
    <name type="common">Rayed Mediterranean limpet</name>
    <dbReference type="NCBI Taxonomy" id="87958"/>
    <lineage>
        <taxon>Eukaryota</taxon>
        <taxon>Metazoa</taxon>
        <taxon>Spiralia</taxon>
        <taxon>Lophotrochozoa</taxon>
        <taxon>Mollusca</taxon>
        <taxon>Gastropoda</taxon>
        <taxon>Patellogastropoda</taxon>
        <taxon>Patelloidea</taxon>
        <taxon>Patellidae</taxon>
        <taxon>Patella</taxon>
    </lineage>
</organism>
<keyword evidence="2" id="KW-0732">Signal</keyword>
<keyword evidence="4" id="KW-1185">Reference proteome</keyword>
<gene>
    <name evidence="3" type="ORF">SNE40_017360</name>
</gene>
<evidence type="ECO:0000256" key="1">
    <source>
        <dbReference type="SAM" id="MobiDB-lite"/>
    </source>
</evidence>
<comment type="caution">
    <text evidence="3">The sequence shown here is derived from an EMBL/GenBank/DDBJ whole genome shotgun (WGS) entry which is preliminary data.</text>
</comment>
<feature type="compositionally biased region" description="Polar residues" evidence="1">
    <location>
        <begin position="292"/>
        <end position="301"/>
    </location>
</feature>
<sequence length="338" mass="35987">MDGKYILLLVLIYTAVIQDAKAAKLTITPSQNLHAGATSLTLRCSPYSNSVYTKLITMEISKRTLVQNSLSMSIAILDPIGVNRIGIPPPKYRVSGSLALPQGFLQIVIDHPDGHDAAEYQCLTFGKLATTSSSVFLKDSKNVTINNVKAAKLTITPSQNLQAGAASLTLRCSPDSNSVYTKLHTIEITKRTLVQNSLSMSIAILDPIGVNRIGIPPPKYAVTGSLALPQGFLQIVIHHPDGHDAAEYQCLTFGKLATTSSSVFLKDSKNVTINNVISDGEDQVPPPGADNDPSNIENQVPSGADVISDGEDQVPPPGAAENADENTDGYLPTQNELS</sequence>
<dbReference type="EMBL" id="JAZGQO010000011">
    <property type="protein sequence ID" value="KAK6174002.1"/>
    <property type="molecule type" value="Genomic_DNA"/>
</dbReference>
<dbReference type="AlphaFoldDB" id="A0AAN8JA97"/>
<accession>A0AAN8JA97</accession>
<dbReference type="Proteomes" id="UP001347796">
    <property type="component" value="Unassembled WGS sequence"/>
</dbReference>
<name>A0AAN8JA97_PATCE</name>